<organism evidence="4 5">
    <name type="scientific">Rhodamnia argentea</name>
    <dbReference type="NCBI Taxonomy" id="178133"/>
    <lineage>
        <taxon>Eukaryota</taxon>
        <taxon>Viridiplantae</taxon>
        <taxon>Streptophyta</taxon>
        <taxon>Embryophyta</taxon>
        <taxon>Tracheophyta</taxon>
        <taxon>Spermatophyta</taxon>
        <taxon>Magnoliopsida</taxon>
        <taxon>eudicotyledons</taxon>
        <taxon>Gunneridae</taxon>
        <taxon>Pentapetalae</taxon>
        <taxon>rosids</taxon>
        <taxon>malvids</taxon>
        <taxon>Myrtales</taxon>
        <taxon>Myrtaceae</taxon>
        <taxon>Myrtoideae</taxon>
        <taxon>Myrteae</taxon>
        <taxon>Australasian group</taxon>
        <taxon>Rhodamnia</taxon>
    </lineage>
</organism>
<dbReference type="GeneID" id="115736133"/>
<keyword evidence="2" id="KW-0378">Hydrolase</keyword>
<reference evidence="5" key="2">
    <citation type="submission" date="2025-08" db="UniProtKB">
        <authorList>
            <consortium name="RefSeq"/>
        </authorList>
    </citation>
    <scope>IDENTIFICATION</scope>
    <source>
        <tissue evidence="5">Leaf</tissue>
    </source>
</reference>
<keyword evidence="1" id="KW-0540">Nuclease</keyword>
<dbReference type="SUPFAM" id="SSF53098">
    <property type="entry name" value="Ribonuclease H-like"/>
    <property type="match status" value="1"/>
</dbReference>
<protein>
    <submittedName>
        <fullName evidence="5">Uncharacterized protein LOC115736133</fullName>
    </submittedName>
</protein>
<sequence length="268" mass="30134">MSKRSASGQCKDPPSTPFRLNKAEKLPREKRRRRPMEVTIRSTAKFRDHYEISLGEKISLTTTVVRDQDYKLSEPVVREWVNGVRRMCGNKKRNAQQILVGLSASHSIGYANGYLERKGSNKENSPYRLLQLCVGNHCLLFGLFTYGGPIPKVLKDFLYGGTRVVGLGIDKMADKLERDYGFLIPQRVELRKLAMEDGACEGRDLSKCDLEAVARAVLEGKVDVARPSKMSWFKDGVGCEYSDDLIKYASIEAITAQRIGTKPLGNRK</sequence>
<evidence type="ECO:0000256" key="2">
    <source>
        <dbReference type="ARBA" id="ARBA00022801"/>
    </source>
</evidence>
<dbReference type="RefSeq" id="XP_048130777.1">
    <property type="nucleotide sequence ID" value="XM_048274820.1"/>
</dbReference>
<evidence type="ECO:0000313" key="4">
    <source>
        <dbReference type="Proteomes" id="UP000827889"/>
    </source>
</evidence>
<evidence type="ECO:0000313" key="5">
    <source>
        <dbReference type="RefSeq" id="XP_048130777.1"/>
    </source>
</evidence>
<dbReference type="InterPro" id="IPR051132">
    <property type="entry name" value="3-5_Exonuclease_domain"/>
</dbReference>
<reference evidence="4" key="1">
    <citation type="submission" date="2025-05" db="UniProtKB">
        <authorList>
            <consortium name="RefSeq"/>
        </authorList>
    </citation>
    <scope>NUCLEOTIDE SEQUENCE [LARGE SCALE GENOMIC DNA]</scope>
</reference>
<dbReference type="InterPro" id="IPR036397">
    <property type="entry name" value="RNaseH_sf"/>
</dbReference>
<dbReference type="Proteomes" id="UP000827889">
    <property type="component" value="Chromosome 2"/>
</dbReference>
<gene>
    <name evidence="5" type="primary">LOC115736133</name>
</gene>
<name>A0ABM3H2E7_9MYRT</name>
<dbReference type="PANTHER" id="PTHR13620">
    <property type="entry name" value="3-5 EXONUCLEASE"/>
    <property type="match status" value="1"/>
</dbReference>
<dbReference type="Gene3D" id="3.30.420.10">
    <property type="entry name" value="Ribonuclease H-like superfamily/Ribonuclease H"/>
    <property type="match status" value="1"/>
</dbReference>
<accession>A0ABM3H2E7</accession>
<feature type="region of interest" description="Disordered" evidence="3">
    <location>
        <begin position="1"/>
        <end position="35"/>
    </location>
</feature>
<evidence type="ECO:0000256" key="1">
    <source>
        <dbReference type="ARBA" id="ARBA00022722"/>
    </source>
</evidence>
<dbReference type="InterPro" id="IPR012337">
    <property type="entry name" value="RNaseH-like_sf"/>
</dbReference>
<evidence type="ECO:0000256" key="3">
    <source>
        <dbReference type="SAM" id="MobiDB-lite"/>
    </source>
</evidence>
<proteinExistence type="predicted"/>
<keyword evidence="4" id="KW-1185">Reference proteome</keyword>
<dbReference type="PANTHER" id="PTHR13620:SF80">
    <property type="entry name" value="3'-5' EXONUCLEASE DOMAIN-CONTAINING PROTEIN"/>
    <property type="match status" value="1"/>
</dbReference>